<dbReference type="GO" id="GO:0003677">
    <property type="term" value="F:DNA binding"/>
    <property type="evidence" value="ECO:0007669"/>
    <property type="project" value="UniProtKB-KW"/>
</dbReference>
<dbReference type="PANTHER" id="PTHR44688:SF16">
    <property type="entry name" value="DNA-BINDING TRANSCRIPTIONAL ACTIVATOR DEVR_DOSR"/>
    <property type="match status" value="1"/>
</dbReference>
<dbReference type="GO" id="GO:0006355">
    <property type="term" value="P:regulation of DNA-templated transcription"/>
    <property type="evidence" value="ECO:0007669"/>
    <property type="project" value="InterPro"/>
</dbReference>
<comment type="caution">
    <text evidence="5">The sequence shown here is derived from an EMBL/GenBank/DDBJ whole genome shotgun (WGS) entry which is preliminary data.</text>
</comment>
<proteinExistence type="predicted"/>
<keyword evidence="2" id="KW-0238">DNA-binding</keyword>
<evidence type="ECO:0000313" key="6">
    <source>
        <dbReference type="Proteomes" id="UP001138997"/>
    </source>
</evidence>
<dbReference type="PROSITE" id="PS50043">
    <property type="entry name" value="HTH_LUXR_2"/>
    <property type="match status" value="1"/>
</dbReference>
<dbReference type="InterPro" id="IPR000792">
    <property type="entry name" value="Tscrpt_reg_LuxR_C"/>
</dbReference>
<evidence type="ECO:0000313" key="5">
    <source>
        <dbReference type="EMBL" id="MCD5315619.1"/>
    </source>
</evidence>
<dbReference type="PANTHER" id="PTHR44688">
    <property type="entry name" value="DNA-BINDING TRANSCRIPTIONAL ACTIVATOR DEVR_DOSR"/>
    <property type="match status" value="1"/>
</dbReference>
<dbReference type="Pfam" id="PF00196">
    <property type="entry name" value="GerE"/>
    <property type="match status" value="1"/>
</dbReference>
<reference evidence="5" key="1">
    <citation type="submission" date="2021-11" db="EMBL/GenBank/DDBJ databases">
        <title>Streptomyces corallinus and Kineosporia corallina sp. nov., two new coral-derived marine actinobacteria.</title>
        <authorList>
            <person name="Buangrab K."/>
            <person name="Sutthacheep M."/>
            <person name="Yeemin T."/>
            <person name="Harunari E."/>
            <person name="Igarashi Y."/>
            <person name="Sripreechasak P."/>
            <person name="Kanchanasin P."/>
            <person name="Tanasupawat S."/>
            <person name="Phongsopitanun W."/>
        </authorList>
    </citation>
    <scope>NUCLEOTIDE SEQUENCE</scope>
    <source>
        <strain evidence="5">JCM 31032</strain>
    </source>
</reference>
<organism evidence="5 6">
    <name type="scientific">Kineosporia babensis</name>
    <dbReference type="NCBI Taxonomy" id="499548"/>
    <lineage>
        <taxon>Bacteria</taxon>
        <taxon>Bacillati</taxon>
        <taxon>Actinomycetota</taxon>
        <taxon>Actinomycetes</taxon>
        <taxon>Kineosporiales</taxon>
        <taxon>Kineosporiaceae</taxon>
        <taxon>Kineosporia</taxon>
    </lineage>
</organism>
<dbReference type="PRINTS" id="PR00038">
    <property type="entry name" value="HTHLUXR"/>
</dbReference>
<dbReference type="InterPro" id="IPR016032">
    <property type="entry name" value="Sig_transdc_resp-reg_C-effctor"/>
</dbReference>
<dbReference type="EMBL" id="JAJOMB010000023">
    <property type="protein sequence ID" value="MCD5315619.1"/>
    <property type="molecule type" value="Genomic_DNA"/>
</dbReference>
<sequence length="195" mass="21356">MYLVSCRVALAVPDPLTKAGVEGIIAASRRVRVVPDSRSIDAHLLLLVVPGPGAEAEEAVRAVIGPRRMPILAVLDHPGDSDGADLAELGVVACLWRADLTPERLVDEIVAAAATTPARLTEDLRTYRERRRIAPSRRETDVLRLLAEGLAVPEIAQRLAYSERTVQKTLYTVTARLELRNRTHAVAYAWREGVL</sequence>
<evidence type="ECO:0000256" key="1">
    <source>
        <dbReference type="ARBA" id="ARBA00023015"/>
    </source>
</evidence>
<dbReference type="RefSeq" id="WP_231448436.1">
    <property type="nucleotide sequence ID" value="NZ_JAJOMB010000023.1"/>
</dbReference>
<keyword evidence="6" id="KW-1185">Reference proteome</keyword>
<dbReference type="CDD" id="cd06170">
    <property type="entry name" value="LuxR_C_like"/>
    <property type="match status" value="1"/>
</dbReference>
<name>A0A9X1NLA1_9ACTN</name>
<dbReference type="SMART" id="SM00421">
    <property type="entry name" value="HTH_LUXR"/>
    <property type="match status" value="1"/>
</dbReference>
<accession>A0A9X1NLA1</accession>
<gene>
    <name evidence="5" type="ORF">LR394_32455</name>
</gene>
<dbReference type="Proteomes" id="UP001138997">
    <property type="component" value="Unassembled WGS sequence"/>
</dbReference>
<feature type="domain" description="HTH luxR-type" evidence="4">
    <location>
        <begin position="129"/>
        <end position="193"/>
    </location>
</feature>
<evidence type="ECO:0000256" key="3">
    <source>
        <dbReference type="ARBA" id="ARBA00023163"/>
    </source>
</evidence>
<evidence type="ECO:0000256" key="2">
    <source>
        <dbReference type="ARBA" id="ARBA00023125"/>
    </source>
</evidence>
<dbReference type="SUPFAM" id="SSF46894">
    <property type="entry name" value="C-terminal effector domain of the bipartite response regulators"/>
    <property type="match status" value="1"/>
</dbReference>
<keyword evidence="3" id="KW-0804">Transcription</keyword>
<dbReference type="AlphaFoldDB" id="A0A9X1NLA1"/>
<keyword evidence="1" id="KW-0805">Transcription regulation</keyword>
<evidence type="ECO:0000259" key="4">
    <source>
        <dbReference type="PROSITE" id="PS50043"/>
    </source>
</evidence>
<protein>
    <submittedName>
        <fullName evidence="5">LuxR C-terminal-related transcriptional regulator</fullName>
    </submittedName>
</protein>
<dbReference type="Gene3D" id="3.40.50.2300">
    <property type="match status" value="1"/>
</dbReference>